<dbReference type="Pfam" id="PF00395">
    <property type="entry name" value="SLH"/>
    <property type="match status" value="3"/>
</dbReference>
<evidence type="ECO:0000313" key="4">
    <source>
        <dbReference type="Proteomes" id="UP000293142"/>
    </source>
</evidence>
<dbReference type="OrthoDB" id="2473368at2"/>
<organism evidence="3 4">
    <name type="scientific">Paenibacillus thalictri</name>
    <dbReference type="NCBI Taxonomy" id="2527873"/>
    <lineage>
        <taxon>Bacteria</taxon>
        <taxon>Bacillati</taxon>
        <taxon>Bacillota</taxon>
        <taxon>Bacilli</taxon>
        <taxon>Bacillales</taxon>
        <taxon>Paenibacillaceae</taxon>
        <taxon>Paenibacillus</taxon>
    </lineage>
</organism>
<keyword evidence="4" id="KW-1185">Reference proteome</keyword>
<evidence type="ECO:0000313" key="3">
    <source>
        <dbReference type="EMBL" id="TBL77877.1"/>
    </source>
</evidence>
<protein>
    <submittedName>
        <fullName evidence="3">S-layer homology domain-containing protein</fullName>
    </submittedName>
</protein>
<keyword evidence="1" id="KW-0732">Signal</keyword>
<evidence type="ECO:0000259" key="2">
    <source>
        <dbReference type="PROSITE" id="PS51272"/>
    </source>
</evidence>
<name>A0A4Q9DRT5_9BACL</name>
<dbReference type="Pfam" id="PF16244">
    <property type="entry name" value="DUF4901"/>
    <property type="match status" value="2"/>
</dbReference>
<sequence length="804" mass="89228">MIISMTIRRKIRLKMLKKAGTVALASAILLTGAPQVWADEVAATSASASVSASVLPGKGSENVADAKISKDQALELAKKYVYIPEGYVLNSINLNSYGYPYGQSSLSWSLNFSKKVKEQFYGNISMTINANNGRLTSYYINENDPEFKPTYPPKTDFKGAKQIAAAWLDKMNPQEQNQLQYNDRNEKSFRTPLDGNYQYSIRYDRTVDGVLYPQNGVSINVNGAGQIISYNYNWDDSATFEKNVKPMTLEQAAQAFRDKVKVSLNYEIPYQAKGDKKPIVSYRMDSFMLDAATGEPWNPGGVPAQGSDNTQPLTDKPLAAKPEATLNLTKEEAIAKVTSTFKLPDNAKLQDASYNEYTNPDTGETSSSWNLSWVKTAGGSAADLKMPSYNAWATVDSKTGEVKNFYMNPPYMPQSEMKDVEAKVSQDEAKAQAVELIKNLLPAYTDQLVLDVTAEKDIQPAQLKKMKNWDISFNRVIDGVNASSESVHVSIDRETGEIANYSNSISTFKYPQQKPQIISLDKAKELLFSQYDIQLNYEQDMSNNPMYSEKYKLMVAAGEIRPGEEPNASEEKKPAKLIYSLVNKNVLQPAVLDAETGTWKNASTGETVILEQVKADDIEGHWAQTELQLMLDYQALDVKDGKVNPNESITRGEMIKMLVIAMNGGNVGIQYGAERAGSFADVSSSSKYFAYVENAVDRGLLSPGSDFRPEAKMNREEMAELIVKALGLKGLTKYDSVFNGNIADKAKLKNLGEAAIVVGLDIMSLTNGSFNPEQEVTKAQAATAFFRYLQKRAEIQDRQYRPYY</sequence>
<gene>
    <name evidence="3" type="ORF">EYB31_17235</name>
</gene>
<accession>A0A4Q9DRT5</accession>
<reference evidence="3 4" key="1">
    <citation type="submission" date="2019-02" db="EMBL/GenBank/DDBJ databases">
        <title>Paenibacillus sp. nov., isolated from surface-sterilized tissue of Thalictrum simplex L.</title>
        <authorList>
            <person name="Tuo L."/>
        </authorList>
    </citation>
    <scope>NUCLEOTIDE SEQUENCE [LARGE SCALE GENOMIC DNA]</scope>
    <source>
        <strain evidence="3 4">N2SHLJ1</strain>
    </source>
</reference>
<feature type="domain" description="SLH" evidence="2">
    <location>
        <begin position="610"/>
        <end position="672"/>
    </location>
</feature>
<dbReference type="InterPro" id="IPR001119">
    <property type="entry name" value="SLH_dom"/>
</dbReference>
<feature type="signal peptide" evidence="1">
    <location>
        <begin position="1"/>
        <end position="38"/>
    </location>
</feature>
<evidence type="ECO:0000256" key="1">
    <source>
        <dbReference type="SAM" id="SignalP"/>
    </source>
</evidence>
<comment type="caution">
    <text evidence="3">The sequence shown here is derived from an EMBL/GenBank/DDBJ whole genome shotgun (WGS) entry which is preliminary data.</text>
</comment>
<dbReference type="AlphaFoldDB" id="A0A4Q9DRT5"/>
<dbReference type="Proteomes" id="UP000293142">
    <property type="component" value="Unassembled WGS sequence"/>
</dbReference>
<dbReference type="EMBL" id="SIRE01000011">
    <property type="protein sequence ID" value="TBL77877.1"/>
    <property type="molecule type" value="Genomic_DNA"/>
</dbReference>
<dbReference type="PROSITE" id="PS51272">
    <property type="entry name" value="SLH"/>
    <property type="match status" value="2"/>
</dbReference>
<feature type="domain" description="SLH" evidence="2">
    <location>
        <begin position="675"/>
        <end position="736"/>
    </location>
</feature>
<proteinExistence type="predicted"/>
<feature type="chain" id="PRO_5020826336" evidence="1">
    <location>
        <begin position="39"/>
        <end position="804"/>
    </location>
</feature>
<dbReference type="InterPro" id="IPR032599">
    <property type="entry name" value="YcdB/YcdC_rep_domain"/>
</dbReference>